<dbReference type="Proteomes" id="UP001589793">
    <property type="component" value="Unassembled WGS sequence"/>
</dbReference>
<dbReference type="Gene3D" id="3.10.350.10">
    <property type="entry name" value="LysM domain"/>
    <property type="match status" value="1"/>
</dbReference>
<dbReference type="InterPro" id="IPR018392">
    <property type="entry name" value="LysM"/>
</dbReference>
<comment type="caution">
    <text evidence="3">The sequence shown here is derived from an EMBL/GenBank/DDBJ whole genome shotgun (WGS) entry which is preliminary data.</text>
</comment>
<feature type="transmembrane region" description="Helical" evidence="1">
    <location>
        <begin position="33"/>
        <end position="54"/>
    </location>
</feature>
<dbReference type="InterPro" id="IPR036779">
    <property type="entry name" value="LysM_dom_sf"/>
</dbReference>
<dbReference type="CDD" id="cd00118">
    <property type="entry name" value="LysM"/>
    <property type="match status" value="1"/>
</dbReference>
<dbReference type="RefSeq" id="WP_376982535.1">
    <property type="nucleotide sequence ID" value="NZ_JBHLSV010000025.1"/>
</dbReference>
<evidence type="ECO:0000256" key="1">
    <source>
        <dbReference type="SAM" id="Phobius"/>
    </source>
</evidence>
<sequence>MATILPLAARTTAIEQHAPRARARLVLTRRGRVLSIAAAFLLGVVVALMVLLLVDGPWAFAGSGDSGPVVTVAAGDTLWAYADSYAPEGVAPQEFVDDVRRLNGLVTPRLTAGQEIVLPTGAETGR</sequence>
<dbReference type="EMBL" id="JBHLSV010000025">
    <property type="protein sequence ID" value="MFC0675505.1"/>
    <property type="molecule type" value="Genomic_DNA"/>
</dbReference>
<evidence type="ECO:0000259" key="2">
    <source>
        <dbReference type="PROSITE" id="PS51782"/>
    </source>
</evidence>
<feature type="domain" description="LysM" evidence="2">
    <location>
        <begin position="68"/>
        <end position="118"/>
    </location>
</feature>
<accession>A0ABV6RES1</accession>
<protein>
    <submittedName>
        <fullName evidence="3">LysM peptidoglycan-binding domain-containing protein</fullName>
    </submittedName>
</protein>
<name>A0ABV6RES1_9MICO</name>
<dbReference type="PROSITE" id="PS51782">
    <property type="entry name" value="LYSM"/>
    <property type="match status" value="1"/>
</dbReference>
<evidence type="ECO:0000313" key="3">
    <source>
        <dbReference type="EMBL" id="MFC0675505.1"/>
    </source>
</evidence>
<keyword evidence="1" id="KW-0472">Membrane</keyword>
<keyword evidence="1" id="KW-0812">Transmembrane</keyword>
<organism evidence="3 4">
    <name type="scientific">Brachybacterium hainanense</name>
    <dbReference type="NCBI Taxonomy" id="1541174"/>
    <lineage>
        <taxon>Bacteria</taxon>
        <taxon>Bacillati</taxon>
        <taxon>Actinomycetota</taxon>
        <taxon>Actinomycetes</taxon>
        <taxon>Micrococcales</taxon>
        <taxon>Dermabacteraceae</taxon>
        <taxon>Brachybacterium</taxon>
    </lineage>
</organism>
<dbReference type="Pfam" id="PF01476">
    <property type="entry name" value="LysM"/>
    <property type="match status" value="1"/>
</dbReference>
<gene>
    <name evidence="3" type="ORF">ACFFF6_16260</name>
</gene>
<keyword evidence="4" id="KW-1185">Reference proteome</keyword>
<keyword evidence="1" id="KW-1133">Transmembrane helix</keyword>
<reference evidence="3 4" key="1">
    <citation type="submission" date="2024-09" db="EMBL/GenBank/DDBJ databases">
        <authorList>
            <person name="Sun Q."/>
            <person name="Mori K."/>
        </authorList>
    </citation>
    <scope>NUCLEOTIDE SEQUENCE [LARGE SCALE GENOMIC DNA]</scope>
    <source>
        <strain evidence="3 4">CICC 10874</strain>
    </source>
</reference>
<evidence type="ECO:0000313" key="4">
    <source>
        <dbReference type="Proteomes" id="UP001589793"/>
    </source>
</evidence>
<proteinExistence type="predicted"/>